<sequence length="134" mass="15391">MMNQGRCLCGAVELKTNQCIEGVNVCHCKTCQKWNGGPFLSVDCKDDLEIEGIENISTYSSSEWAERAFCKKCGTHLFYHLHHPSAYYVPIALFENNHLSKLSRQIYVDSKPAYYNFVEKTPMLTKEDILNLFK</sequence>
<evidence type="ECO:0000259" key="5">
    <source>
        <dbReference type="PROSITE" id="PS51891"/>
    </source>
</evidence>
<comment type="caution">
    <text evidence="6">The sequence shown here is derived from an EMBL/GenBank/DDBJ whole genome shotgun (WGS) entry which is preliminary data.</text>
</comment>
<reference evidence="6 7" key="1">
    <citation type="submission" date="2016-10" db="EMBL/GenBank/DDBJ databases">
        <title>Systematic genetic and metabolomic analysis of Xenorhabdus and Photorhabdus spp., highlights the requirements for a dual symbiotic and pathogenic life style.</title>
        <authorList>
            <person name="Tobias N.J."/>
            <person name="Wolff H."/>
            <person name="Djahanschiri B."/>
            <person name="Pidot S.J."/>
            <person name="Stinear T.P."/>
            <person name="Ebersberger I."/>
            <person name="Bode H.B."/>
        </authorList>
    </citation>
    <scope>NUCLEOTIDE SEQUENCE [LARGE SCALE GENOMIC DNA]</scope>
    <source>
        <strain evidence="6 7">DSM 22392</strain>
    </source>
</reference>
<keyword evidence="2" id="KW-0479">Metal-binding</keyword>
<evidence type="ECO:0000313" key="6">
    <source>
        <dbReference type="EMBL" id="OTA17620.1"/>
    </source>
</evidence>
<protein>
    <submittedName>
        <fullName evidence="6">Aldehyde-activating protein</fullName>
    </submittedName>
</protein>
<dbReference type="GO" id="GO:0016846">
    <property type="term" value="F:carbon-sulfur lyase activity"/>
    <property type="evidence" value="ECO:0007669"/>
    <property type="project" value="InterPro"/>
</dbReference>
<proteinExistence type="inferred from homology"/>
<dbReference type="Proteomes" id="UP000194350">
    <property type="component" value="Unassembled WGS sequence"/>
</dbReference>
<evidence type="ECO:0000313" key="7">
    <source>
        <dbReference type="Proteomes" id="UP000194350"/>
    </source>
</evidence>
<dbReference type="PROSITE" id="PS51891">
    <property type="entry name" value="CENP_V_GFA"/>
    <property type="match status" value="1"/>
</dbReference>
<evidence type="ECO:0000256" key="1">
    <source>
        <dbReference type="ARBA" id="ARBA00005495"/>
    </source>
</evidence>
<dbReference type="STRING" id="351656.Xvie_01013"/>
<dbReference type="SUPFAM" id="SSF51316">
    <property type="entry name" value="Mss4-like"/>
    <property type="match status" value="1"/>
</dbReference>
<keyword evidence="3" id="KW-0862">Zinc</keyword>
<name>A0A1Y2SGY6_9GAMM</name>
<keyword evidence="4" id="KW-0456">Lyase</keyword>
<keyword evidence="7" id="KW-1185">Reference proteome</keyword>
<dbReference type="Gene3D" id="3.90.1590.10">
    <property type="entry name" value="glutathione-dependent formaldehyde- activating enzyme (gfa)"/>
    <property type="match status" value="1"/>
</dbReference>
<evidence type="ECO:0000256" key="4">
    <source>
        <dbReference type="ARBA" id="ARBA00023239"/>
    </source>
</evidence>
<evidence type="ECO:0000256" key="3">
    <source>
        <dbReference type="ARBA" id="ARBA00022833"/>
    </source>
</evidence>
<dbReference type="InterPro" id="IPR011057">
    <property type="entry name" value="Mss4-like_sf"/>
</dbReference>
<dbReference type="GO" id="GO:0046872">
    <property type="term" value="F:metal ion binding"/>
    <property type="evidence" value="ECO:0007669"/>
    <property type="project" value="UniProtKB-KW"/>
</dbReference>
<dbReference type="PANTHER" id="PTHR33337:SF40">
    <property type="entry name" value="CENP-V_GFA DOMAIN-CONTAINING PROTEIN-RELATED"/>
    <property type="match status" value="1"/>
</dbReference>
<evidence type="ECO:0000256" key="2">
    <source>
        <dbReference type="ARBA" id="ARBA00022723"/>
    </source>
</evidence>
<dbReference type="EMBL" id="MUBJ01000003">
    <property type="protein sequence ID" value="OTA17620.1"/>
    <property type="molecule type" value="Genomic_DNA"/>
</dbReference>
<dbReference type="AlphaFoldDB" id="A0A1Y2SGY6"/>
<dbReference type="PANTHER" id="PTHR33337">
    <property type="entry name" value="GFA DOMAIN-CONTAINING PROTEIN"/>
    <property type="match status" value="1"/>
</dbReference>
<accession>A0A1Y2SGY6</accession>
<dbReference type="Pfam" id="PF04828">
    <property type="entry name" value="GFA"/>
    <property type="match status" value="1"/>
</dbReference>
<comment type="similarity">
    <text evidence="1">Belongs to the Gfa family.</text>
</comment>
<gene>
    <name evidence="6" type="ORF">Xvie_01013</name>
</gene>
<dbReference type="InterPro" id="IPR006913">
    <property type="entry name" value="CENP-V/GFA"/>
</dbReference>
<feature type="domain" description="CENP-V/GFA" evidence="5">
    <location>
        <begin position="3"/>
        <end position="116"/>
    </location>
</feature>
<organism evidence="6 7">
    <name type="scientific">Xenorhabdus vietnamensis</name>
    <dbReference type="NCBI Taxonomy" id="351656"/>
    <lineage>
        <taxon>Bacteria</taxon>
        <taxon>Pseudomonadati</taxon>
        <taxon>Pseudomonadota</taxon>
        <taxon>Gammaproteobacteria</taxon>
        <taxon>Enterobacterales</taxon>
        <taxon>Morganellaceae</taxon>
        <taxon>Xenorhabdus</taxon>
    </lineage>
</organism>